<dbReference type="Proteomes" id="UP001232148">
    <property type="component" value="Unassembled WGS sequence"/>
</dbReference>
<accession>A0AAD9H7Z7</accession>
<reference evidence="1" key="1">
    <citation type="submission" date="2021-06" db="EMBL/GenBank/DDBJ databases">
        <title>Comparative genomics, transcriptomics and evolutionary studies reveal genomic signatures of adaptation to plant cell wall in hemibiotrophic fungi.</title>
        <authorList>
            <consortium name="DOE Joint Genome Institute"/>
            <person name="Baroncelli R."/>
            <person name="Diaz J.F."/>
            <person name="Benocci T."/>
            <person name="Peng M."/>
            <person name="Battaglia E."/>
            <person name="Haridas S."/>
            <person name="Andreopoulos W."/>
            <person name="Labutti K."/>
            <person name="Pangilinan J."/>
            <person name="Floch G.L."/>
            <person name="Makela M.R."/>
            <person name="Henrissat B."/>
            <person name="Grigoriev I.V."/>
            <person name="Crouch J.A."/>
            <person name="De Vries R.P."/>
            <person name="Sukno S.A."/>
            <person name="Thon M.R."/>
        </authorList>
    </citation>
    <scope>NUCLEOTIDE SEQUENCE</scope>
    <source>
        <strain evidence="1">MAFF235873</strain>
    </source>
</reference>
<organism evidence="1 2">
    <name type="scientific">Colletotrichum zoysiae</name>
    <dbReference type="NCBI Taxonomy" id="1216348"/>
    <lineage>
        <taxon>Eukaryota</taxon>
        <taxon>Fungi</taxon>
        <taxon>Dikarya</taxon>
        <taxon>Ascomycota</taxon>
        <taxon>Pezizomycotina</taxon>
        <taxon>Sordariomycetes</taxon>
        <taxon>Hypocreomycetidae</taxon>
        <taxon>Glomerellales</taxon>
        <taxon>Glomerellaceae</taxon>
        <taxon>Colletotrichum</taxon>
        <taxon>Colletotrichum graminicola species complex</taxon>
    </lineage>
</organism>
<dbReference type="AlphaFoldDB" id="A0AAD9H7Z7"/>
<name>A0AAD9H7Z7_9PEZI</name>
<gene>
    <name evidence="1" type="ORF">LX32DRAFT_142955</name>
</gene>
<evidence type="ECO:0000313" key="2">
    <source>
        <dbReference type="Proteomes" id="UP001232148"/>
    </source>
</evidence>
<comment type="caution">
    <text evidence="1">The sequence shown here is derived from an EMBL/GenBank/DDBJ whole genome shotgun (WGS) entry which is preliminary data.</text>
</comment>
<dbReference type="EMBL" id="MU842998">
    <property type="protein sequence ID" value="KAK2023481.1"/>
    <property type="molecule type" value="Genomic_DNA"/>
</dbReference>
<evidence type="ECO:0000313" key="1">
    <source>
        <dbReference type="EMBL" id="KAK2023481.1"/>
    </source>
</evidence>
<keyword evidence="2" id="KW-1185">Reference proteome</keyword>
<sequence>MTERMRKSLVKRPLLHPKVLDHSSSGRRAHTCTQLARWPYHKGRRKRGLKVALAKLGEYDDDGPK</sequence>
<protein>
    <submittedName>
        <fullName evidence="1">Uncharacterized protein</fullName>
    </submittedName>
</protein>
<proteinExistence type="predicted"/>